<dbReference type="PROSITE" id="PS50887">
    <property type="entry name" value="GGDEF"/>
    <property type="match status" value="1"/>
</dbReference>
<keyword evidence="3" id="KW-1185">Reference proteome</keyword>
<evidence type="ECO:0000259" key="1">
    <source>
        <dbReference type="PROSITE" id="PS50887"/>
    </source>
</evidence>
<dbReference type="AlphaFoldDB" id="A0A3D9BMM1"/>
<dbReference type="Gene3D" id="3.30.450.260">
    <property type="entry name" value="Haem NO binding associated domain"/>
    <property type="match status" value="1"/>
</dbReference>
<dbReference type="InterPro" id="IPR000160">
    <property type="entry name" value="GGDEF_dom"/>
</dbReference>
<dbReference type="Pfam" id="PF00990">
    <property type="entry name" value="GGDEF"/>
    <property type="match status" value="1"/>
</dbReference>
<dbReference type="InterPro" id="IPR029787">
    <property type="entry name" value="Nucleotide_cyclase"/>
</dbReference>
<dbReference type="SMART" id="SM00267">
    <property type="entry name" value="GGDEF"/>
    <property type="match status" value="1"/>
</dbReference>
<gene>
    <name evidence="2" type="ORF">DRV84_13365</name>
</gene>
<accession>A0A3D9BMM1</accession>
<dbReference type="Gene3D" id="3.30.70.270">
    <property type="match status" value="1"/>
</dbReference>
<protein>
    <submittedName>
        <fullName evidence="2">GGDEF domain-containing protein</fullName>
    </submittedName>
</protein>
<dbReference type="Proteomes" id="UP000257131">
    <property type="component" value="Unassembled WGS sequence"/>
</dbReference>
<dbReference type="NCBIfam" id="TIGR00254">
    <property type="entry name" value="GGDEF"/>
    <property type="match status" value="1"/>
</dbReference>
<dbReference type="InterPro" id="IPR043128">
    <property type="entry name" value="Rev_trsase/Diguanyl_cyclase"/>
</dbReference>
<dbReference type="PANTHER" id="PTHR46663:SF4">
    <property type="entry name" value="DIGUANYLATE CYCLASE DGCT-RELATED"/>
    <property type="match status" value="1"/>
</dbReference>
<dbReference type="SUPFAM" id="SSF55073">
    <property type="entry name" value="Nucleotide cyclase"/>
    <property type="match status" value="1"/>
</dbReference>
<dbReference type="InterPro" id="IPR052163">
    <property type="entry name" value="DGC-Regulatory_Protein"/>
</dbReference>
<evidence type="ECO:0000313" key="3">
    <source>
        <dbReference type="Proteomes" id="UP000257131"/>
    </source>
</evidence>
<reference evidence="2 3" key="1">
    <citation type="journal article" date="2017" name="Int. J. Syst. Evol. Microbiol.">
        <title>Rhodosalinus sediminis gen. nov., sp. nov., isolated from marine saltern.</title>
        <authorList>
            <person name="Guo L.Y."/>
            <person name="Ling S.K."/>
            <person name="Li C.M."/>
            <person name="Chen G.J."/>
            <person name="Du Z.J."/>
        </authorList>
    </citation>
    <scope>NUCLEOTIDE SEQUENCE [LARGE SCALE GENOMIC DNA]</scope>
    <source>
        <strain evidence="2 3">WDN1C137</strain>
    </source>
</reference>
<proteinExistence type="predicted"/>
<dbReference type="PANTHER" id="PTHR46663">
    <property type="entry name" value="DIGUANYLATE CYCLASE DGCT-RELATED"/>
    <property type="match status" value="1"/>
</dbReference>
<organism evidence="2 3">
    <name type="scientific">Rhodosalinus sediminis</name>
    <dbReference type="NCBI Taxonomy" id="1940533"/>
    <lineage>
        <taxon>Bacteria</taxon>
        <taxon>Pseudomonadati</taxon>
        <taxon>Pseudomonadota</taxon>
        <taxon>Alphaproteobacteria</taxon>
        <taxon>Rhodobacterales</taxon>
        <taxon>Paracoccaceae</taxon>
        <taxon>Rhodosalinus</taxon>
    </lineage>
</organism>
<name>A0A3D9BMM1_9RHOB</name>
<feature type="domain" description="GGDEF" evidence="1">
    <location>
        <begin position="187"/>
        <end position="323"/>
    </location>
</feature>
<dbReference type="EMBL" id="QOHR01000025">
    <property type="protein sequence ID" value="REC54785.1"/>
    <property type="molecule type" value="Genomic_DNA"/>
</dbReference>
<sequence length="323" mass="34969">MEACPHILDVLCPLHAILDPEGRIAHAGPTLSKLRPGRDLADADAFEVFEVTRPRHVRGMAALLAHAGQCLHLRLRDAPRTKLKGVVVPAPGGDGAILNLSFGISIVEAVRDYALTNADFAATDLAVEMLYLVEAKSAAMEASRQLNLRLQGAKIAAEEQAFTDTLTGLKNRRALGHILERLVVRGARFALMQIDLDWFKAVNDTMGHAAGDQVLQHVARELVEATRGSDTAARIGGDEFVLVLRDPGGQAEVARVATRIIRRIETPVEVAGRETRISASAGSALSWRYTRPEAERMLADADRALYASKAAGRGRHRFAGQDD</sequence>
<evidence type="ECO:0000313" key="2">
    <source>
        <dbReference type="EMBL" id="REC54785.1"/>
    </source>
</evidence>
<dbReference type="InterPro" id="IPR042463">
    <property type="entry name" value="HNOB_dom_associated_sf"/>
</dbReference>
<comment type="caution">
    <text evidence="2">The sequence shown here is derived from an EMBL/GenBank/DDBJ whole genome shotgun (WGS) entry which is preliminary data.</text>
</comment>
<dbReference type="RefSeq" id="WP_115981561.1">
    <property type="nucleotide sequence ID" value="NZ_QOHR01000025.1"/>
</dbReference>
<dbReference type="CDD" id="cd01949">
    <property type="entry name" value="GGDEF"/>
    <property type="match status" value="1"/>
</dbReference>
<dbReference type="OrthoDB" id="9812260at2"/>